<dbReference type="AlphaFoldDB" id="A0A644XQP9"/>
<gene>
    <name evidence="1" type="ORF">SDC9_64504</name>
</gene>
<name>A0A644XQP9_9ZZZZ</name>
<proteinExistence type="predicted"/>
<dbReference type="EMBL" id="VSSQ01002920">
    <property type="protein sequence ID" value="MPM18098.1"/>
    <property type="molecule type" value="Genomic_DNA"/>
</dbReference>
<protein>
    <submittedName>
        <fullName evidence="1">Uncharacterized protein</fullName>
    </submittedName>
</protein>
<organism evidence="1">
    <name type="scientific">bioreactor metagenome</name>
    <dbReference type="NCBI Taxonomy" id="1076179"/>
    <lineage>
        <taxon>unclassified sequences</taxon>
        <taxon>metagenomes</taxon>
        <taxon>ecological metagenomes</taxon>
    </lineage>
</organism>
<reference evidence="1" key="1">
    <citation type="submission" date="2019-08" db="EMBL/GenBank/DDBJ databases">
        <authorList>
            <person name="Kucharzyk K."/>
            <person name="Murdoch R.W."/>
            <person name="Higgins S."/>
            <person name="Loffler F."/>
        </authorList>
    </citation>
    <scope>NUCLEOTIDE SEQUENCE</scope>
</reference>
<comment type="caution">
    <text evidence="1">The sequence shown here is derived from an EMBL/GenBank/DDBJ whole genome shotgun (WGS) entry which is preliminary data.</text>
</comment>
<accession>A0A644XQP9</accession>
<evidence type="ECO:0000313" key="1">
    <source>
        <dbReference type="EMBL" id="MPM18098.1"/>
    </source>
</evidence>
<sequence>MAIYKTRYLAQQNRQSGGDRIIKVYGGYTVMSARQYQVWRNQK</sequence>